<dbReference type="AlphaFoldDB" id="A0A0C6FC88"/>
<dbReference type="SUPFAM" id="SSF47413">
    <property type="entry name" value="lambda repressor-like DNA-binding domains"/>
    <property type="match status" value="1"/>
</dbReference>
<proteinExistence type="predicted"/>
<organism evidence="2 3">
    <name type="scientific">Methylobacterium aquaticum</name>
    <dbReference type="NCBI Taxonomy" id="270351"/>
    <lineage>
        <taxon>Bacteria</taxon>
        <taxon>Pseudomonadati</taxon>
        <taxon>Pseudomonadota</taxon>
        <taxon>Alphaproteobacteria</taxon>
        <taxon>Hyphomicrobiales</taxon>
        <taxon>Methylobacteriaceae</taxon>
        <taxon>Methylobacterium</taxon>
    </lineage>
</organism>
<feature type="domain" description="HTH cro/C1-type" evidence="1">
    <location>
        <begin position="27"/>
        <end position="84"/>
    </location>
</feature>
<dbReference type="InterPro" id="IPR010982">
    <property type="entry name" value="Lambda_DNA-bd_dom_sf"/>
</dbReference>
<dbReference type="SMART" id="SM00530">
    <property type="entry name" value="HTH_XRE"/>
    <property type="match status" value="1"/>
</dbReference>
<evidence type="ECO:0000313" key="3">
    <source>
        <dbReference type="Proteomes" id="UP000061432"/>
    </source>
</evidence>
<evidence type="ECO:0000259" key="1">
    <source>
        <dbReference type="PROSITE" id="PS50943"/>
    </source>
</evidence>
<dbReference type="CDD" id="cd00093">
    <property type="entry name" value="HTH_XRE"/>
    <property type="match status" value="1"/>
</dbReference>
<name>A0A0C6FC88_9HYPH</name>
<dbReference type="RefSeq" id="WP_060845996.1">
    <property type="nucleotide sequence ID" value="NZ_AP014704.1"/>
</dbReference>
<dbReference type="GO" id="GO:0003677">
    <property type="term" value="F:DNA binding"/>
    <property type="evidence" value="ECO:0007669"/>
    <property type="project" value="InterPro"/>
</dbReference>
<dbReference type="PANTHER" id="PTHR35010">
    <property type="entry name" value="BLL4672 PROTEIN-RELATED"/>
    <property type="match status" value="1"/>
</dbReference>
<evidence type="ECO:0000313" key="2">
    <source>
        <dbReference type="EMBL" id="BAQ44497.1"/>
    </source>
</evidence>
<dbReference type="Gene3D" id="3.30.450.180">
    <property type="match status" value="1"/>
</dbReference>
<sequence length="259" mass="29146">MSDPHQKALGDFLRARRAALDPKILAVAAVRQRRTPGLRRDEVAQRAGISIDWYVRLEQGRSVSPSMATIDALARALCLNTAEHAHLRALAHGPQRHRFVKEQIPATLDRLIGSLNQPAYVTGRRWDLLTWNAAAADLFAFDDLHEAERNILLFVLTDARARSLFGEAWAQEAQRMTAQFRATHDLWAADPAFTDLLDRLQKGCTQFQAWWQAHEVRPSGTGRKLLHHPQLGSLSFEYSTFQANEDPALKLAIYVPVTA</sequence>
<dbReference type="InterPro" id="IPR001387">
    <property type="entry name" value="Cro/C1-type_HTH"/>
</dbReference>
<dbReference type="KEGG" id="maqu:Maq22A_c05590"/>
<dbReference type="PANTHER" id="PTHR35010:SF3">
    <property type="entry name" value="BLL4873 PROTEIN"/>
    <property type="match status" value="1"/>
</dbReference>
<protein>
    <submittedName>
        <fullName evidence="2">XRE family transcriptional regulator</fullName>
    </submittedName>
</protein>
<dbReference type="PATRIC" id="fig|270351.10.peg.1063"/>
<accession>A0A0C6FC88</accession>
<dbReference type="Gene3D" id="1.10.260.40">
    <property type="entry name" value="lambda repressor-like DNA-binding domains"/>
    <property type="match status" value="1"/>
</dbReference>
<dbReference type="Pfam" id="PF13560">
    <property type="entry name" value="HTH_31"/>
    <property type="match status" value="1"/>
</dbReference>
<reference evidence="2 3" key="1">
    <citation type="journal article" date="2015" name="Genome Announc.">
        <title>Complete Genome Sequence of Methylobacterium aquaticum Strain 22A, Isolated from Racomitrium japonicum Moss.</title>
        <authorList>
            <person name="Tani A."/>
            <person name="Ogura Y."/>
            <person name="Hayashi T."/>
            <person name="Kimbara K."/>
        </authorList>
    </citation>
    <scope>NUCLEOTIDE SEQUENCE [LARGE SCALE GENOMIC DNA]</scope>
    <source>
        <strain evidence="2 3">MA-22A</strain>
    </source>
</reference>
<dbReference type="EMBL" id="AP014704">
    <property type="protein sequence ID" value="BAQ44497.1"/>
    <property type="molecule type" value="Genomic_DNA"/>
</dbReference>
<dbReference type="STRING" id="270351.Maq22A_c05590"/>
<dbReference type="InterPro" id="IPR041413">
    <property type="entry name" value="MLTR_LBD"/>
</dbReference>
<dbReference type="PROSITE" id="PS50943">
    <property type="entry name" value="HTH_CROC1"/>
    <property type="match status" value="1"/>
</dbReference>
<reference evidence="3" key="2">
    <citation type="submission" date="2015-01" db="EMBL/GenBank/DDBJ databases">
        <title>Complete genome sequence of Methylobacterium aquaticum strain 22A.</title>
        <authorList>
            <person name="Tani A."/>
            <person name="Ogura Y."/>
            <person name="Hayashi T."/>
        </authorList>
    </citation>
    <scope>NUCLEOTIDE SEQUENCE [LARGE SCALE GENOMIC DNA]</scope>
    <source>
        <strain evidence="3">MA-22A</strain>
    </source>
</reference>
<dbReference type="OrthoDB" id="5346389at2"/>
<gene>
    <name evidence="2" type="primary">hipB</name>
    <name evidence="2" type="ORF">Maq22A_c05590</name>
</gene>
<dbReference type="Pfam" id="PF17765">
    <property type="entry name" value="MLTR_LBD"/>
    <property type="match status" value="1"/>
</dbReference>
<dbReference type="Proteomes" id="UP000061432">
    <property type="component" value="Chromosome"/>
</dbReference>